<evidence type="ECO:0000256" key="1">
    <source>
        <dbReference type="SAM" id="MobiDB-lite"/>
    </source>
</evidence>
<gene>
    <name evidence="2" type="ORF">Tco_0729034</name>
</gene>
<proteinExistence type="predicted"/>
<dbReference type="GO" id="GO:0003964">
    <property type="term" value="F:RNA-directed DNA polymerase activity"/>
    <property type="evidence" value="ECO:0007669"/>
    <property type="project" value="UniProtKB-KW"/>
</dbReference>
<keyword evidence="3" id="KW-1185">Reference proteome</keyword>
<organism evidence="2 3">
    <name type="scientific">Tanacetum coccineum</name>
    <dbReference type="NCBI Taxonomy" id="301880"/>
    <lineage>
        <taxon>Eukaryota</taxon>
        <taxon>Viridiplantae</taxon>
        <taxon>Streptophyta</taxon>
        <taxon>Embryophyta</taxon>
        <taxon>Tracheophyta</taxon>
        <taxon>Spermatophyta</taxon>
        <taxon>Magnoliopsida</taxon>
        <taxon>eudicotyledons</taxon>
        <taxon>Gunneridae</taxon>
        <taxon>Pentapetalae</taxon>
        <taxon>asterids</taxon>
        <taxon>campanulids</taxon>
        <taxon>Asterales</taxon>
        <taxon>Asteraceae</taxon>
        <taxon>Asteroideae</taxon>
        <taxon>Anthemideae</taxon>
        <taxon>Anthemidinae</taxon>
        <taxon>Tanacetum</taxon>
    </lineage>
</organism>
<comment type="caution">
    <text evidence="2">The sequence shown here is derived from an EMBL/GenBank/DDBJ whole genome shotgun (WGS) entry which is preliminary data.</text>
</comment>
<evidence type="ECO:0000313" key="2">
    <source>
        <dbReference type="EMBL" id="GJS79153.1"/>
    </source>
</evidence>
<dbReference type="EMBL" id="BQNB010010577">
    <property type="protein sequence ID" value="GJS79153.1"/>
    <property type="molecule type" value="Genomic_DNA"/>
</dbReference>
<keyword evidence="2" id="KW-0808">Transferase</keyword>
<feature type="region of interest" description="Disordered" evidence="1">
    <location>
        <begin position="273"/>
        <end position="297"/>
    </location>
</feature>
<keyword evidence="2" id="KW-0695">RNA-directed DNA polymerase</keyword>
<dbReference type="PANTHER" id="PTHR47481">
    <property type="match status" value="1"/>
</dbReference>
<dbReference type="InterPro" id="IPR036875">
    <property type="entry name" value="Znf_CCHC_sf"/>
</dbReference>
<name>A0ABQ4YMU7_9ASTR</name>
<reference evidence="2" key="2">
    <citation type="submission" date="2022-01" db="EMBL/GenBank/DDBJ databases">
        <authorList>
            <person name="Yamashiro T."/>
            <person name="Shiraishi A."/>
            <person name="Satake H."/>
            <person name="Nakayama K."/>
        </authorList>
    </citation>
    <scope>NUCLEOTIDE SEQUENCE</scope>
</reference>
<dbReference type="PANTHER" id="PTHR47481:SF3">
    <property type="entry name" value="GAG-POLYPEPTIDE OF LTR COPIA-TYPE-RELATED"/>
    <property type="match status" value="1"/>
</dbReference>
<protein>
    <submittedName>
        <fullName evidence="2">RNA-directed DNA polymerase</fullName>
    </submittedName>
</protein>
<feature type="region of interest" description="Disordered" evidence="1">
    <location>
        <begin position="162"/>
        <end position="201"/>
    </location>
</feature>
<feature type="compositionally biased region" description="Basic residues" evidence="1">
    <location>
        <begin position="190"/>
        <end position="200"/>
    </location>
</feature>
<sequence length="297" mass="32635">MLPTFTYQKLIVHIDGTSTAPSSTIVVDSKTVPNPVVVPWNELDQRVVILLQSSLTEESTAEVLGLTTARQIWLSLEAAYSNASVERVHSLRDSLRQLTKAHPVVEIDKLHWFLCGLGPSYETFSTAMRATKPAPLFCDLVTQAESHELFMLSLHGTSTPPVAFQVQNTTSNNSHGRGGSFSSRGTSSRGRGRGQNRRPPHCQLCRTNGYYASACPSLATYATQASTTDESLAKAFHAQCHVTTNSPDWHVDSRRYTRYQLTSLSEIVDMIGGKSAPSTPSTKTKMHLIESKPRDQS</sequence>
<accession>A0ABQ4YMU7</accession>
<evidence type="ECO:0000313" key="3">
    <source>
        <dbReference type="Proteomes" id="UP001151760"/>
    </source>
</evidence>
<feature type="compositionally biased region" description="Basic and acidic residues" evidence="1">
    <location>
        <begin position="287"/>
        <end position="297"/>
    </location>
</feature>
<dbReference type="SUPFAM" id="SSF57756">
    <property type="entry name" value="Retrovirus zinc finger-like domains"/>
    <property type="match status" value="1"/>
</dbReference>
<reference evidence="2" key="1">
    <citation type="journal article" date="2022" name="Int. J. Mol. Sci.">
        <title>Draft Genome of Tanacetum Coccineum: Genomic Comparison of Closely Related Tanacetum-Family Plants.</title>
        <authorList>
            <person name="Yamashiro T."/>
            <person name="Shiraishi A."/>
            <person name="Nakayama K."/>
            <person name="Satake H."/>
        </authorList>
    </citation>
    <scope>NUCLEOTIDE SEQUENCE</scope>
</reference>
<dbReference type="Proteomes" id="UP001151760">
    <property type="component" value="Unassembled WGS sequence"/>
</dbReference>
<feature type="compositionally biased region" description="Low complexity" evidence="1">
    <location>
        <begin position="171"/>
        <end position="189"/>
    </location>
</feature>
<keyword evidence="2" id="KW-0548">Nucleotidyltransferase</keyword>